<dbReference type="EMBL" id="VSRR010000908">
    <property type="protein sequence ID" value="MPC20772.1"/>
    <property type="molecule type" value="Genomic_DNA"/>
</dbReference>
<accession>A0A5B7DH09</accession>
<dbReference type="Proteomes" id="UP000324222">
    <property type="component" value="Unassembled WGS sequence"/>
</dbReference>
<gene>
    <name evidence="1" type="ORF">E2C01_013729</name>
</gene>
<organism evidence="1 2">
    <name type="scientific">Portunus trituberculatus</name>
    <name type="common">Swimming crab</name>
    <name type="synonym">Neptunus trituberculatus</name>
    <dbReference type="NCBI Taxonomy" id="210409"/>
    <lineage>
        <taxon>Eukaryota</taxon>
        <taxon>Metazoa</taxon>
        <taxon>Ecdysozoa</taxon>
        <taxon>Arthropoda</taxon>
        <taxon>Crustacea</taxon>
        <taxon>Multicrustacea</taxon>
        <taxon>Malacostraca</taxon>
        <taxon>Eumalacostraca</taxon>
        <taxon>Eucarida</taxon>
        <taxon>Decapoda</taxon>
        <taxon>Pleocyemata</taxon>
        <taxon>Brachyura</taxon>
        <taxon>Eubrachyura</taxon>
        <taxon>Portunoidea</taxon>
        <taxon>Portunidae</taxon>
        <taxon>Portuninae</taxon>
        <taxon>Portunus</taxon>
    </lineage>
</organism>
<evidence type="ECO:0000313" key="1">
    <source>
        <dbReference type="EMBL" id="MPC20772.1"/>
    </source>
</evidence>
<sequence length="77" mass="9169">MSVEDPKEKNQKKMSRYFSLRKGEVKILGEINGVNKNEFEIITTEKKTHSSFTMRRFHIHSNYYLVILYSFRNYCGG</sequence>
<proteinExistence type="predicted"/>
<comment type="caution">
    <text evidence="1">The sequence shown here is derived from an EMBL/GenBank/DDBJ whole genome shotgun (WGS) entry which is preliminary data.</text>
</comment>
<dbReference type="AlphaFoldDB" id="A0A5B7DH09"/>
<keyword evidence="2" id="KW-1185">Reference proteome</keyword>
<reference evidence="1 2" key="1">
    <citation type="submission" date="2019-05" db="EMBL/GenBank/DDBJ databases">
        <title>Another draft genome of Portunus trituberculatus and its Hox gene families provides insights of decapod evolution.</title>
        <authorList>
            <person name="Jeong J.-H."/>
            <person name="Song I."/>
            <person name="Kim S."/>
            <person name="Choi T."/>
            <person name="Kim D."/>
            <person name="Ryu S."/>
            <person name="Kim W."/>
        </authorList>
    </citation>
    <scope>NUCLEOTIDE SEQUENCE [LARGE SCALE GENOMIC DNA]</scope>
    <source>
        <tissue evidence="1">Muscle</tissue>
    </source>
</reference>
<name>A0A5B7DH09_PORTR</name>
<protein>
    <submittedName>
        <fullName evidence="1">Uncharacterized protein</fullName>
    </submittedName>
</protein>
<evidence type="ECO:0000313" key="2">
    <source>
        <dbReference type="Proteomes" id="UP000324222"/>
    </source>
</evidence>